<evidence type="ECO:0000259" key="7">
    <source>
        <dbReference type="PROSITE" id="PS50850"/>
    </source>
</evidence>
<keyword evidence="4 6" id="KW-0472">Membrane</keyword>
<dbReference type="Pfam" id="PF00083">
    <property type="entry name" value="Sugar_tr"/>
    <property type="match status" value="1"/>
</dbReference>
<gene>
    <name evidence="8" type="ORF">Glove_99g153</name>
</gene>
<dbReference type="InterPro" id="IPR020846">
    <property type="entry name" value="MFS_dom"/>
</dbReference>
<proteinExistence type="predicted"/>
<dbReference type="PROSITE" id="PS00216">
    <property type="entry name" value="SUGAR_TRANSPORT_1"/>
    <property type="match status" value="1"/>
</dbReference>
<evidence type="ECO:0000256" key="3">
    <source>
        <dbReference type="ARBA" id="ARBA00022989"/>
    </source>
</evidence>
<dbReference type="GO" id="GO:0022857">
    <property type="term" value="F:transmembrane transporter activity"/>
    <property type="evidence" value="ECO:0007669"/>
    <property type="project" value="InterPro"/>
</dbReference>
<reference evidence="8 9" key="1">
    <citation type="submission" date="2018-08" db="EMBL/GenBank/DDBJ databases">
        <title>Genome and evolution of the arbuscular mycorrhizal fungus Diversispora epigaea (formerly Glomus versiforme) and its bacterial endosymbionts.</title>
        <authorList>
            <person name="Sun X."/>
            <person name="Fei Z."/>
            <person name="Harrison M."/>
        </authorList>
    </citation>
    <scope>NUCLEOTIDE SEQUENCE [LARGE SCALE GENOMIC DNA]</scope>
    <source>
        <strain evidence="8 9">IT104</strain>
    </source>
</reference>
<feature type="compositionally biased region" description="Low complexity" evidence="5">
    <location>
        <begin position="566"/>
        <end position="584"/>
    </location>
</feature>
<keyword evidence="2 6" id="KW-0812">Transmembrane</keyword>
<keyword evidence="3 6" id="KW-1133">Transmembrane helix</keyword>
<dbReference type="Gene3D" id="1.20.1250.20">
    <property type="entry name" value="MFS general substrate transporter like domains"/>
    <property type="match status" value="2"/>
</dbReference>
<feature type="domain" description="Major facilitator superfamily (MFS) profile" evidence="7">
    <location>
        <begin position="69"/>
        <end position="527"/>
    </location>
</feature>
<feature type="compositionally biased region" description="Low complexity" evidence="5">
    <location>
        <begin position="597"/>
        <end position="626"/>
    </location>
</feature>
<feature type="transmembrane region" description="Helical" evidence="6">
    <location>
        <begin position="406"/>
        <end position="426"/>
    </location>
</feature>
<feature type="transmembrane region" description="Helical" evidence="6">
    <location>
        <begin position="142"/>
        <end position="164"/>
    </location>
</feature>
<comment type="caution">
    <text evidence="8">The sequence shown here is derived from an EMBL/GenBank/DDBJ whole genome shotgun (WGS) entry which is preliminary data.</text>
</comment>
<dbReference type="STRING" id="1348612.A0A397JE19"/>
<comment type="subcellular location">
    <subcellularLocation>
        <location evidence="1">Membrane</location>
        <topology evidence="1">Multi-pass membrane protein</topology>
    </subcellularLocation>
</comment>
<keyword evidence="9" id="KW-1185">Reference proteome</keyword>
<evidence type="ECO:0000313" key="8">
    <source>
        <dbReference type="EMBL" id="RHZ83233.1"/>
    </source>
</evidence>
<feature type="compositionally biased region" description="Polar residues" evidence="5">
    <location>
        <begin position="585"/>
        <end position="596"/>
    </location>
</feature>
<feature type="transmembrane region" description="Helical" evidence="6">
    <location>
        <begin position="69"/>
        <end position="98"/>
    </location>
</feature>
<feature type="transmembrane region" description="Helical" evidence="6">
    <location>
        <begin position="202"/>
        <end position="223"/>
    </location>
</feature>
<dbReference type="InterPro" id="IPR005828">
    <property type="entry name" value="MFS_sugar_transport-like"/>
</dbReference>
<feature type="transmembrane region" description="Helical" evidence="6">
    <location>
        <begin position="469"/>
        <end position="489"/>
    </location>
</feature>
<dbReference type="OrthoDB" id="433512at2759"/>
<evidence type="ECO:0000256" key="2">
    <source>
        <dbReference type="ARBA" id="ARBA00022692"/>
    </source>
</evidence>
<dbReference type="InterPro" id="IPR036259">
    <property type="entry name" value="MFS_trans_sf"/>
</dbReference>
<evidence type="ECO:0000313" key="9">
    <source>
        <dbReference type="Proteomes" id="UP000266861"/>
    </source>
</evidence>
<dbReference type="CDD" id="cd17364">
    <property type="entry name" value="MFS_PhT"/>
    <property type="match status" value="1"/>
</dbReference>
<evidence type="ECO:0000256" key="5">
    <source>
        <dbReference type="SAM" id="MobiDB-lite"/>
    </source>
</evidence>
<feature type="transmembrane region" description="Helical" evidence="6">
    <location>
        <begin position="170"/>
        <end position="190"/>
    </location>
</feature>
<accession>A0A397JE19</accession>
<feature type="transmembrane region" description="Helical" evidence="6">
    <location>
        <begin position="504"/>
        <end position="522"/>
    </location>
</feature>
<feature type="transmembrane region" description="Helical" evidence="6">
    <location>
        <begin position="243"/>
        <end position="263"/>
    </location>
</feature>
<dbReference type="EMBL" id="PQFF01000092">
    <property type="protein sequence ID" value="RHZ83233.1"/>
    <property type="molecule type" value="Genomic_DNA"/>
</dbReference>
<sequence length="684" mass="77018">MSDQPQSPRNFMTITTTNTINNSIENPSSPPILKNIIEFKDNDLDLNDIRNAALDKLDNEKFGWFHIRICMIAGIGFLTDSYDLFAINIVTVMLSYTYLKDNENVPILELWLKISAAVGTVIGQIFFGIYADKLGRKRIYGIELFIIIIATAGSMLSANSFAVSLFNSLIFWRLLLGIGIGGDYPLSAVITSEFSTKKRRGTMMAVVFAMQGVGIFLATIISIVTLKILEKKIQENDIYLDYAWRIVIGVGIIPAFIGLYFRLTISESPRWTMDVQGNVEKGARDVDAIIYYHSLIKPEEESFEPIFLATVPQPSFKDFCHYFSKTENLRNFIAICVAWFLLDVTFYGIGLNRETIIYNENNVNESNSSYQSLYDLIIGNIIITVVGTLPGYWFSVILIDKLGRRFIQLMGFAMLTLCYAILGFAYRAINNIVFILLLTLSMFFHNFGPNTTTFVIAGELFPTRYRSTCNGIAAACGKLGAIAAQIGFFKFKDIGGKNQFVDKLLQIFAILSFIGFLVTLLIPETKHHSLEKNSNEGQDDFIKSKIIYPGLSRDIRMYLNSLFHKNNNNNNNDNNNNNNYDNNYSQSRKLSGTGNYSSHSSLNSSSISPTSPTSDIPLYKINSSKDNNNKIDDDDDDDDDDNNRDYNSNNNNNNITLRSRYSESTTLTESTNPNTTSTSVRFTE</sequence>
<feature type="transmembrane region" description="Helical" evidence="6">
    <location>
        <begin position="332"/>
        <end position="352"/>
    </location>
</feature>
<organism evidence="8 9">
    <name type="scientific">Diversispora epigaea</name>
    <dbReference type="NCBI Taxonomy" id="1348612"/>
    <lineage>
        <taxon>Eukaryota</taxon>
        <taxon>Fungi</taxon>
        <taxon>Fungi incertae sedis</taxon>
        <taxon>Mucoromycota</taxon>
        <taxon>Glomeromycotina</taxon>
        <taxon>Glomeromycetes</taxon>
        <taxon>Diversisporales</taxon>
        <taxon>Diversisporaceae</taxon>
        <taxon>Diversispora</taxon>
    </lineage>
</organism>
<dbReference type="Proteomes" id="UP000266861">
    <property type="component" value="Unassembled WGS sequence"/>
</dbReference>
<dbReference type="PANTHER" id="PTHR24064">
    <property type="entry name" value="SOLUTE CARRIER FAMILY 22 MEMBER"/>
    <property type="match status" value="1"/>
</dbReference>
<dbReference type="GO" id="GO:0016020">
    <property type="term" value="C:membrane"/>
    <property type="evidence" value="ECO:0007669"/>
    <property type="project" value="UniProtKB-SubCell"/>
</dbReference>
<feature type="transmembrane region" description="Helical" evidence="6">
    <location>
        <begin position="432"/>
        <end position="457"/>
    </location>
</feature>
<dbReference type="SUPFAM" id="SSF103473">
    <property type="entry name" value="MFS general substrate transporter"/>
    <property type="match status" value="1"/>
</dbReference>
<feature type="compositionally biased region" description="Acidic residues" evidence="5">
    <location>
        <begin position="632"/>
        <end position="642"/>
    </location>
</feature>
<protein>
    <recommendedName>
        <fullName evidence="7">Major facilitator superfamily (MFS) profile domain-containing protein</fullName>
    </recommendedName>
</protein>
<evidence type="ECO:0000256" key="4">
    <source>
        <dbReference type="ARBA" id="ARBA00023136"/>
    </source>
</evidence>
<dbReference type="PROSITE" id="PS50850">
    <property type="entry name" value="MFS"/>
    <property type="match status" value="1"/>
</dbReference>
<feature type="transmembrane region" description="Helical" evidence="6">
    <location>
        <begin position="110"/>
        <end position="130"/>
    </location>
</feature>
<evidence type="ECO:0000256" key="6">
    <source>
        <dbReference type="SAM" id="Phobius"/>
    </source>
</evidence>
<dbReference type="InterPro" id="IPR005829">
    <property type="entry name" value="Sugar_transporter_CS"/>
</dbReference>
<dbReference type="AlphaFoldDB" id="A0A397JE19"/>
<feature type="compositionally biased region" description="Low complexity" evidence="5">
    <location>
        <begin position="645"/>
        <end position="684"/>
    </location>
</feature>
<dbReference type="PROSITE" id="PS00217">
    <property type="entry name" value="SUGAR_TRANSPORT_2"/>
    <property type="match status" value="1"/>
</dbReference>
<feature type="region of interest" description="Disordered" evidence="5">
    <location>
        <begin position="566"/>
        <end position="684"/>
    </location>
</feature>
<name>A0A397JE19_9GLOM</name>
<evidence type="ECO:0000256" key="1">
    <source>
        <dbReference type="ARBA" id="ARBA00004141"/>
    </source>
</evidence>
<feature type="transmembrane region" description="Helical" evidence="6">
    <location>
        <begin position="372"/>
        <end position="394"/>
    </location>
</feature>